<protein>
    <submittedName>
        <fullName evidence="2">BQ5605_C016g08166 protein</fullName>
    </submittedName>
</protein>
<dbReference type="EMBL" id="FQNC01000018">
    <property type="protein sequence ID" value="SGY20905.1"/>
    <property type="molecule type" value="Genomic_DNA"/>
</dbReference>
<accession>A0A2X0NT35</accession>
<organism evidence="2 3">
    <name type="scientific">Microbotryum silenes-dioicae</name>
    <dbReference type="NCBI Taxonomy" id="796604"/>
    <lineage>
        <taxon>Eukaryota</taxon>
        <taxon>Fungi</taxon>
        <taxon>Dikarya</taxon>
        <taxon>Basidiomycota</taxon>
        <taxon>Pucciniomycotina</taxon>
        <taxon>Microbotryomycetes</taxon>
        <taxon>Microbotryales</taxon>
        <taxon>Microbotryaceae</taxon>
        <taxon>Microbotryum</taxon>
    </lineage>
</organism>
<sequence length="105" mass="11266">MSGWRGFIAGEAHKMSKYGESARATFTSRSSVGRTGGFTPSASASDSDSTRLAPSSSITMIHRADSLHYSVAPHQPSLNTGWIVQGIFYSEYSDSLSSMIAQRSL</sequence>
<dbReference type="Proteomes" id="UP000249464">
    <property type="component" value="Unassembled WGS sequence"/>
</dbReference>
<proteinExistence type="predicted"/>
<dbReference type="AlphaFoldDB" id="A0A2X0NT35"/>
<gene>
    <name evidence="2" type="primary">BQ5605_C016g08166</name>
    <name evidence="2" type="ORF">BQ5605_C016G08166</name>
</gene>
<evidence type="ECO:0000313" key="2">
    <source>
        <dbReference type="EMBL" id="SGY20905.1"/>
    </source>
</evidence>
<feature type="region of interest" description="Disordered" evidence="1">
    <location>
        <begin position="28"/>
        <end position="51"/>
    </location>
</feature>
<evidence type="ECO:0000256" key="1">
    <source>
        <dbReference type="SAM" id="MobiDB-lite"/>
    </source>
</evidence>
<keyword evidence="3" id="KW-1185">Reference proteome</keyword>
<evidence type="ECO:0000313" key="3">
    <source>
        <dbReference type="Proteomes" id="UP000249464"/>
    </source>
</evidence>
<reference evidence="2 3" key="1">
    <citation type="submission" date="2016-11" db="EMBL/GenBank/DDBJ databases">
        <authorList>
            <person name="Jaros S."/>
            <person name="Januszkiewicz K."/>
            <person name="Wedrychowicz H."/>
        </authorList>
    </citation>
    <scope>NUCLEOTIDE SEQUENCE [LARGE SCALE GENOMIC DNA]</scope>
</reference>
<name>A0A2X0NT35_9BASI</name>